<name>A0A1M6WXB5_XYLRU</name>
<sequence length="241" mass="27437">MKKLISSLLMAFVCATAMAEIDAKEYGVFVKNDHHVFYCSHNGVTVVVDPTQGGIFEPHISIINESGREFIFEPQKITASAFAIPGVSSKSARYRVERFLAKGDTLGFDKDQLKIYTPEKYIKVENKANFWSTLLVGVVNGAVKVGANALRGDDNRSPEERAADRLIEDKYDDRLYQEMSNEHQQEIKRIKEQYWRANTIFDGEEHEGFIAIKPIKSQYIILDIPVGGENFHFLIDNNKHY</sequence>
<evidence type="ECO:0000313" key="3">
    <source>
        <dbReference type="Proteomes" id="UP000184130"/>
    </source>
</evidence>
<gene>
    <name evidence="2" type="ORF">SAMN05216463_11849</name>
</gene>
<dbReference type="EMBL" id="FRBD01000018">
    <property type="protein sequence ID" value="SHK98333.1"/>
    <property type="molecule type" value="Genomic_DNA"/>
</dbReference>
<dbReference type="OrthoDB" id="1068241at2"/>
<organism evidence="2 3">
    <name type="scientific">Xylanibacter ruminicola</name>
    <name type="common">Prevotella ruminicola</name>
    <dbReference type="NCBI Taxonomy" id="839"/>
    <lineage>
        <taxon>Bacteria</taxon>
        <taxon>Pseudomonadati</taxon>
        <taxon>Bacteroidota</taxon>
        <taxon>Bacteroidia</taxon>
        <taxon>Bacteroidales</taxon>
        <taxon>Prevotellaceae</taxon>
        <taxon>Xylanibacter</taxon>
    </lineage>
</organism>
<accession>A0A1M6WXB5</accession>
<evidence type="ECO:0000256" key="1">
    <source>
        <dbReference type="SAM" id="SignalP"/>
    </source>
</evidence>
<dbReference type="AlphaFoldDB" id="A0A1M6WXB5"/>
<feature type="chain" id="PRO_5012748502" evidence="1">
    <location>
        <begin position="20"/>
        <end position="241"/>
    </location>
</feature>
<evidence type="ECO:0000313" key="2">
    <source>
        <dbReference type="EMBL" id="SHK98333.1"/>
    </source>
</evidence>
<keyword evidence="1" id="KW-0732">Signal</keyword>
<dbReference type="Proteomes" id="UP000184130">
    <property type="component" value="Unassembled WGS sequence"/>
</dbReference>
<dbReference type="RefSeq" id="WP_073209854.1">
    <property type="nucleotide sequence ID" value="NZ_FRBD01000018.1"/>
</dbReference>
<proteinExistence type="predicted"/>
<feature type="signal peptide" evidence="1">
    <location>
        <begin position="1"/>
        <end position="19"/>
    </location>
</feature>
<reference evidence="2 3" key="1">
    <citation type="submission" date="2016-11" db="EMBL/GenBank/DDBJ databases">
        <authorList>
            <person name="Jaros S."/>
            <person name="Januszkiewicz K."/>
            <person name="Wedrychowicz H."/>
        </authorList>
    </citation>
    <scope>NUCLEOTIDE SEQUENCE [LARGE SCALE GENOMIC DNA]</scope>
    <source>
        <strain evidence="2 3">KHT3</strain>
    </source>
</reference>
<protein>
    <submittedName>
        <fullName evidence="2">Uncharacterized protein</fullName>
    </submittedName>
</protein>